<dbReference type="EMBL" id="CM042883">
    <property type="protein sequence ID" value="KAI4378131.1"/>
    <property type="molecule type" value="Genomic_DNA"/>
</dbReference>
<organism evidence="1 2">
    <name type="scientific">Melastoma candidum</name>
    <dbReference type="NCBI Taxonomy" id="119954"/>
    <lineage>
        <taxon>Eukaryota</taxon>
        <taxon>Viridiplantae</taxon>
        <taxon>Streptophyta</taxon>
        <taxon>Embryophyta</taxon>
        <taxon>Tracheophyta</taxon>
        <taxon>Spermatophyta</taxon>
        <taxon>Magnoliopsida</taxon>
        <taxon>eudicotyledons</taxon>
        <taxon>Gunneridae</taxon>
        <taxon>Pentapetalae</taxon>
        <taxon>rosids</taxon>
        <taxon>malvids</taxon>
        <taxon>Myrtales</taxon>
        <taxon>Melastomataceae</taxon>
        <taxon>Melastomatoideae</taxon>
        <taxon>Melastomateae</taxon>
        <taxon>Melastoma</taxon>
    </lineage>
</organism>
<evidence type="ECO:0000313" key="1">
    <source>
        <dbReference type="EMBL" id="KAI4378131.1"/>
    </source>
</evidence>
<proteinExistence type="predicted"/>
<keyword evidence="2" id="KW-1185">Reference proteome</keyword>
<reference evidence="2" key="1">
    <citation type="journal article" date="2023" name="Front. Plant Sci.">
        <title>Chromosomal-level genome assembly of Melastoma candidum provides insights into trichome evolution.</title>
        <authorList>
            <person name="Zhong Y."/>
            <person name="Wu W."/>
            <person name="Sun C."/>
            <person name="Zou P."/>
            <person name="Liu Y."/>
            <person name="Dai S."/>
            <person name="Zhou R."/>
        </authorList>
    </citation>
    <scope>NUCLEOTIDE SEQUENCE [LARGE SCALE GENOMIC DNA]</scope>
</reference>
<gene>
    <name evidence="1" type="ORF">MLD38_015657</name>
</gene>
<dbReference type="Proteomes" id="UP001057402">
    <property type="component" value="Chromosome 4"/>
</dbReference>
<sequence length="143" mass="16062">MKVKRVQKYVEALDVLKVKNSMHSNTDSQARTDNNKQVDSSGVLKPNPNENQRRRHPDVYSYERAQRLPQEWSKPPGASHLPARHTASGTVVTTDWETFEAVQPSIAAKPTSSSATNNAQTEIRPGIVGVRLEEISRRRDLCD</sequence>
<name>A0ACB9RIR7_9MYRT</name>
<comment type="caution">
    <text evidence="1">The sequence shown here is derived from an EMBL/GenBank/DDBJ whole genome shotgun (WGS) entry which is preliminary data.</text>
</comment>
<evidence type="ECO:0000313" key="2">
    <source>
        <dbReference type="Proteomes" id="UP001057402"/>
    </source>
</evidence>
<accession>A0ACB9RIR7</accession>
<protein>
    <submittedName>
        <fullName evidence="1">Uncharacterized protein</fullName>
    </submittedName>
</protein>